<dbReference type="RefSeq" id="WP_145362638.1">
    <property type="nucleotide sequence ID" value="NZ_CP036268.1"/>
</dbReference>
<dbReference type="EMBL" id="CP036268">
    <property type="protein sequence ID" value="QDT36434.1"/>
    <property type="molecule type" value="Genomic_DNA"/>
</dbReference>
<protein>
    <recommendedName>
        <fullName evidence="3">Plasmid stabilization system protein</fullName>
    </recommendedName>
</protein>
<evidence type="ECO:0000313" key="1">
    <source>
        <dbReference type="EMBL" id="QDT36434.1"/>
    </source>
</evidence>
<proteinExistence type="predicted"/>
<keyword evidence="2" id="KW-1185">Reference proteome</keyword>
<evidence type="ECO:0008006" key="3">
    <source>
        <dbReference type="Google" id="ProtNLM"/>
    </source>
</evidence>
<name>A0A517QXV5_9PLAN</name>
<dbReference type="Gene3D" id="3.30.2310.20">
    <property type="entry name" value="RelE-like"/>
    <property type="match status" value="1"/>
</dbReference>
<dbReference type="OrthoDB" id="286584at2"/>
<sequence length="107" mass="12202">MDASIPVAIDPVVYDEISKMFWWWSEHRSAEAAAQWYERIIAEIESIGFAPESYAIASEIDSANEGIRQKLFGLGSRPTHRVLFTATAEQVYVFSVRHVAQDRLKEL</sequence>
<organism evidence="1 2">
    <name type="scientific">Stratiformator vulcanicus</name>
    <dbReference type="NCBI Taxonomy" id="2527980"/>
    <lineage>
        <taxon>Bacteria</taxon>
        <taxon>Pseudomonadati</taxon>
        <taxon>Planctomycetota</taxon>
        <taxon>Planctomycetia</taxon>
        <taxon>Planctomycetales</taxon>
        <taxon>Planctomycetaceae</taxon>
        <taxon>Stratiformator</taxon>
    </lineage>
</organism>
<dbReference type="KEGG" id="svp:Pan189_07900"/>
<dbReference type="InterPro" id="IPR035093">
    <property type="entry name" value="RelE/ParE_toxin_dom_sf"/>
</dbReference>
<gene>
    <name evidence="1" type="ORF">Pan189_07900</name>
</gene>
<evidence type="ECO:0000313" key="2">
    <source>
        <dbReference type="Proteomes" id="UP000317318"/>
    </source>
</evidence>
<accession>A0A517QXV5</accession>
<reference evidence="1 2" key="1">
    <citation type="submission" date="2019-02" db="EMBL/GenBank/DDBJ databases">
        <title>Deep-cultivation of Planctomycetes and their phenomic and genomic characterization uncovers novel biology.</title>
        <authorList>
            <person name="Wiegand S."/>
            <person name="Jogler M."/>
            <person name="Boedeker C."/>
            <person name="Pinto D."/>
            <person name="Vollmers J."/>
            <person name="Rivas-Marin E."/>
            <person name="Kohn T."/>
            <person name="Peeters S.H."/>
            <person name="Heuer A."/>
            <person name="Rast P."/>
            <person name="Oberbeckmann S."/>
            <person name="Bunk B."/>
            <person name="Jeske O."/>
            <person name="Meyerdierks A."/>
            <person name="Storesund J.E."/>
            <person name="Kallscheuer N."/>
            <person name="Luecker S."/>
            <person name="Lage O.M."/>
            <person name="Pohl T."/>
            <person name="Merkel B.J."/>
            <person name="Hornburger P."/>
            <person name="Mueller R.-W."/>
            <person name="Bruemmer F."/>
            <person name="Labrenz M."/>
            <person name="Spormann A.M."/>
            <person name="Op den Camp H."/>
            <person name="Overmann J."/>
            <person name="Amann R."/>
            <person name="Jetten M.S.M."/>
            <person name="Mascher T."/>
            <person name="Medema M.H."/>
            <person name="Devos D.P."/>
            <person name="Kaster A.-K."/>
            <person name="Ovreas L."/>
            <person name="Rohde M."/>
            <person name="Galperin M.Y."/>
            <person name="Jogler C."/>
        </authorList>
    </citation>
    <scope>NUCLEOTIDE SEQUENCE [LARGE SCALE GENOMIC DNA]</scope>
    <source>
        <strain evidence="1 2">Pan189</strain>
    </source>
</reference>
<dbReference type="Proteomes" id="UP000317318">
    <property type="component" value="Chromosome"/>
</dbReference>
<dbReference type="AlphaFoldDB" id="A0A517QXV5"/>